<dbReference type="InterPro" id="IPR006593">
    <property type="entry name" value="Cyt_b561/ferric_Rdtase_TM"/>
</dbReference>
<keyword evidence="3 7" id="KW-0812">Transmembrane</keyword>
<name>A0A2T7UIK0_9BURK</name>
<protein>
    <submittedName>
        <fullName evidence="9">Cytochrome B</fullName>
    </submittedName>
</protein>
<proteinExistence type="predicted"/>
<dbReference type="EMBL" id="LFYT02000002">
    <property type="protein sequence ID" value="PVE44438.1"/>
    <property type="molecule type" value="Genomic_DNA"/>
</dbReference>
<keyword evidence="2" id="KW-0813">Transport</keyword>
<evidence type="ECO:0000256" key="1">
    <source>
        <dbReference type="ARBA" id="ARBA00004370"/>
    </source>
</evidence>
<feature type="transmembrane region" description="Helical" evidence="7">
    <location>
        <begin position="73"/>
        <end position="91"/>
    </location>
</feature>
<feature type="domain" description="Cytochrome b561" evidence="8">
    <location>
        <begin position="1"/>
        <end position="177"/>
    </location>
</feature>
<dbReference type="InterPro" id="IPR045879">
    <property type="entry name" value="B561A"/>
</dbReference>
<dbReference type="CDD" id="cd08760">
    <property type="entry name" value="Cyt_b561_FRRS1_like"/>
    <property type="match status" value="1"/>
</dbReference>
<dbReference type="AlphaFoldDB" id="A0A2T7UIK0"/>
<evidence type="ECO:0000256" key="5">
    <source>
        <dbReference type="ARBA" id="ARBA00022989"/>
    </source>
</evidence>
<evidence type="ECO:0000256" key="4">
    <source>
        <dbReference type="ARBA" id="ARBA00022982"/>
    </source>
</evidence>
<keyword evidence="10" id="KW-1185">Reference proteome</keyword>
<dbReference type="STRING" id="1293045.H663_17920"/>
<reference evidence="9" key="1">
    <citation type="submission" date="2017-04" db="EMBL/GenBank/DDBJ databases">
        <title>Unexpected and diverse lifestyles within the genus Limnohabitans.</title>
        <authorList>
            <person name="Kasalicky V."/>
            <person name="Mehrshad M."/>
            <person name="Andrei S.-A."/>
            <person name="Salcher M."/>
            <person name="Kratochvilova H."/>
            <person name="Simek K."/>
            <person name="Ghai R."/>
        </authorList>
    </citation>
    <scope>NUCLEOTIDE SEQUENCE [LARGE SCALE GENOMIC DNA]</scope>
    <source>
        <strain evidence="9">II-D5</strain>
    </source>
</reference>
<dbReference type="PROSITE" id="PS50939">
    <property type="entry name" value="CYTOCHROME_B561"/>
    <property type="match status" value="1"/>
</dbReference>
<dbReference type="Proteomes" id="UP000037507">
    <property type="component" value="Unassembled WGS sequence"/>
</dbReference>
<dbReference type="SMART" id="SM00665">
    <property type="entry name" value="B561"/>
    <property type="match status" value="1"/>
</dbReference>
<dbReference type="PANTHER" id="PTHR47281">
    <property type="entry name" value="OS09G0557700 PROTEIN"/>
    <property type="match status" value="1"/>
</dbReference>
<evidence type="ECO:0000256" key="3">
    <source>
        <dbReference type="ARBA" id="ARBA00022692"/>
    </source>
</evidence>
<dbReference type="OrthoDB" id="8687683at2"/>
<feature type="transmembrane region" description="Helical" evidence="7">
    <location>
        <begin position="148"/>
        <end position="165"/>
    </location>
</feature>
<comment type="caution">
    <text evidence="9">The sequence shown here is derived from an EMBL/GenBank/DDBJ whole genome shotgun (WGS) entry which is preliminary data.</text>
</comment>
<comment type="subcellular location">
    <subcellularLocation>
        <location evidence="1">Membrane</location>
    </subcellularLocation>
</comment>
<dbReference type="PANTHER" id="PTHR47281:SF1">
    <property type="entry name" value="OS09G0557700 PROTEIN"/>
    <property type="match status" value="1"/>
</dbReference>
<evidence type="ECO:0000313" key="10">
    <source>
        <dbReference type="Proteomes" id="UP000037507"/>
    </source>
</evidence>
<sequence length="211" mass="23697">MVLAWGILLPGGALLARYFKVLPSQNWPAVLDNKGWWHGHRALQWTGMALASVGIYVIWNQASPSPLAHVHGTAGWLLMLLGWLQIMGGLLRGSKGGPTALQLRGDHYDMTPHRIWFERLHKWLGWACVLAAMGVMVAGLLLADAPRWMPLVLGLWWLSLLGLAWQWQKQGRCIDTYQAIWGPDPRHPGNHLPPIGWGIRRPFEPQKHGQS</sequence>
<accession>A0A2T7UIK0</accession>
<evidence type="ECO:0000256" key="2">
    <source>
        <dbReference type="ARBA" id="ARBA00022448"/>
    </source>
</evidence>
<keyword evidence="5 7" id="KW-1133">Transmembrane helix</keyword>
<keyword evidence="4" id="KW-0249">Electron transport</keyword>
<dbReference type="Gene3D" id="1.20.120.1770">
    <property type="match status" value="1"/>
</dbReference>
<gene>
    <name evidence="9" type="ORF">H663_002550</name>
</gene>
<evidence type="ECO:0000256" key="7">
    <source>
        <dbReference type="SAM" id="Phobius"/>
    </source>
</evidence>
<keyword evidence="6 7" id="KW-0472">Membrane</keyword>
<organism evidence="9 10">
    <name type="scientific">Limnohabitans planktonicus II-D5</name>
    <dbReference type="NCBI Taxonomy" id="1293045"/>
    <lineage>
        <taxon>Bacteria</taxon>
        <taxon>Pseudomonadati</taxon>
        <taxon>Pseudomonadota</taxon>
        <taxon>Betaproteobacteria</taxon>
        <taxon>Burkholderiales</taxon>
        <taxon>Comamonadaceae</taxon>
        <taxon>Limnohabitans</taxon>
    </lineage>
</organism>
<dbReference type="GO" id="GO:0016020">
    <property type="term" value="C:membrane"/>
    <property type="evidence" value="ECO:0007669"/>
    <property type="project" value="UniProtKB-SubCell"/>
</dbReference>
<feature type="transmembrane region" description="Helical" evidence="7">
    <location>
        <begin position="123"/>
        <end position="142"/>
    </location>
</feature>
<evidence type="ECO:0000259" key="8">
    <source>
        <dbReference type="PROSITE" id="PS50939"/>
    </source>
</evidence>
<evidence type="ECO:0000313" key="9">
    <source>
        <dbReference type="EMBL" id="PVE44438.1"/>
    </source>
</evidence>
<evidence type="ECO:0000256" key="6">
    <source>
        <dbReference type="ARBA" id="ARBA00023136"/>
    </source>
</evidence>